<dbReference type="CDD" id="cd00032">
    <property type="entry name" value="CASc"/>
    <property type="match status" value="1"/>
</dbReference>
<feature type="compositionally biased region" description="Basic and acidic residues" evidence="3">
    <location>
        <begin position="100"/>
        <end position="117"/>
    </location>
</feature>
<gene>
    <name evidence="6" type="ORF">GE061_014569</name>
</gene>
<name>A0A8S9XKP6_APOLU</name>
<reference evidence="6" key="1">
    <citation type="journal article" date="2021" name="Mol. Ecol. Resour.">
        <title>Apolygus lucorum genome provides insights into omnivorousness and mesophyll feeding.</title>
        <authorList>
            <person name="Liu Y."/>
            <person name="Liu H."/>
            <person name="Wang H."/>
            <person name="Huang T."/>
            <person name="Liu B."/>
            <person name="Yang B."/>
            <person name="Yin L."/>
            <person name="Li B."/>
            <person name="Zhang Y."/>
            <person name="Zhang S."/>
            <person name="Jiang F."/>
            <person name="Zhang X."/>
            <person name="Ren Y."/>
            <person name="Wang B."/>
            <person name="Wang S."/>
            <person name="Lu Y."/>
            <person name="Wu K."/>
            <person name="Fan W."/>
            <person name="Wang G."/>
        </authorList>
    </citation>
    <scope>NUCLEOTIDE SEQUENCE</scope>
    <source>
        <strain evidence="6">12Hb</strain>
    </source>
</reference>
<dbReference type="PRINTS" id="PR00376">
    <property type="entry name" value="IL1BCENZYME"/>
</dbReference>
<protein>
    <recommendedName>
        <fullName evidence="8">Caspase-1</fullName>
    </recommendedName>
</protein>
<evidence type="ECO:0000259" key="5">
    <source>
        <dbReference type="PROSITE" id="PS50208"/>
    </source>
</evidence>
<evidence type="ECO:0000313" key="7">
    <source>
        <dbReference type="Proteomes" id="UP000466442"/>
    </source>
</evidence>
<accession>A0A8S9XKP6</accession>
<dbReference type="InterPro" id="IPR011600">
    <property type="entry name" value="Pept_C14_caspase"/>
</dbReference>
<feature type="region of interest" description="Disordered" evidence="3">
    <location>
        <begin position="131"/>
        <end position="159"/>
    </location>
</feature>
<dbReference type="GO" id="GO:0004197">
    <property type="term" value="F:cysteine-type endopeptidase activity"/>
    <property type="evidence" value="ECO:0007669"/>
    <property type="project" value="InterPro"/>
</dbReference>
<evidence type="ECO:0000256" key="3">
    <source>
        <dbReference type="SAM" id="MobiDB-lite"/>
    </source>
</evidence>
<dbReference type="Proteomes" id="UP000466442">
    <property type="component" value="Unassembled WGS sequence"/>
</dbReference>
<dbReference type="EMBL" id="WIXP02000006">
    <property type="protein sequence ID" value="KAF6208828.1"/>
    <property type="molecule type" value="Genomic_DNA"/>
</dbReference>
<feature type="domain" description="Caspase family p10" evidence="4">
    <location>
        <begin position="331"/>
        <end position="426"/>
    </location>
</feature>
<dbReference type="SUPFAM" id="SSF52129">
    <property type="entry name" value="Caspase-like"/>
    <property type="match status" value="1"/>
</dbReference>
<dbReference type="InterPro" id="IPR015917">
    <property type="entry name" value="Pept_C14A"/>
</dbReference>
<dbReference type="PANTHER" id="PTHR10454:SF232">
    <property type="entry name" value="AT03047P-RELATED"/>
    <property type="match status" value="1"/>
</dbReference>
<dbReference type="OrthoDB" id="6116485at2759"/>
<dbReference type="AlphaFoldDB" id="A0A8S9XKP6"/>
<dbReference type="PANTHER" id="PTHR10454">
    <property type="entry name" value="CASPASE"/>
    <property type="match status" value="1"/>
</dbReference>
<proteinExistence type="inferred from homology"/>
<dbReference type="Gene3D" id="3.30.70.1470">
    <property type="entry name" value="Caspase-like"/>
    <property type="match status" value="1"/>
</dbReference>
<comment type="similarity">
    <text evidence="1 2">Belongs to the peptidase C14A family.</text>
</comment>
<dbReference type="PROSITE" id="PS50207">
    <property type="entry name" value="CASPASE_P10"/>
    <property type="match status" value="1"/>
</dbReference>
<dbReference type="PROSITE" id="PS50208">
    <property type="entry name" value="CASPASE_P20"/>
    <property type="match status" value="1"/>
</dbReference>
<dbReference type="SMART" id="SM00115">
    <property type="entry name" value="CASc"/>
    <property type="match status" value="1"/>
</dbReference>
<dbReference type="PROSITE" id="PS01122">
    <property type="entry name" value="CASPASE_CYS"/>
    <property type="match status" value="1"/>
</dbReference>
<dbReference type="Pfam" id="PF00656">
    <property type="entry name" value="Peptidase_C14"/>
    <property type="match status" value="1"/>
</dbReference>
<dbReference type="InterPro" id="IPR029030">
    <property type="entry name" value="Caspase-like_dom_sf"/>
</dbReference>
<evidence type="ECO:0000313" key="6">
    <source>
        <dbReference type="EMBL" id="KAF6208828.1"/>
    </source>
</evidence>
<dbReference type="GO" id="GO:0005737">
    <property type="term" value="C:cytoplasm"/>
    <property type="evidence" value="ECO:0007669"/>
    <property type="project" value="TreeGrafter"/>
</dbReference>
<feature type="compositionally biased region" description="Low complexity" evidence="3">
    <location>
        <begin position="81"/>
        <end position="96"/>
    </location>
</feature>
<dbReference type="GO" id="GO:0043525">
    <property type="term" value="P:positive regulation of neuron apoptotic process"/>
    <property type="evidence" value="ECO:0007669"/>
    <property type="project" value="TreeGrafter"/>
</dbReference>
<dbReference type="InterPro" id="IPR002138">
    <property type="entry name" value="Pept_C14_p10"/>
</dbReference>
<comment type="caution">
    <text evidence="6">The sequence shown here is derived from an EMBL/GenBank/DDBJ whole genome shotgun (WGS) entry which is preliminary data.</text>
</comment>
<feature type="domain" description="Caspase family p20" evidence="5">
    <location>
        <begin position="186"/>
        <end position="308"/>
    </location>
</feature>
<sequence length="437" mass="48393">MPLDSVPVIGMGGSMVEPLDKSGLLSPVNFDIGLKGNTMNHGLRTRRVSDVIDSFELGSTPSSSASINQYSPIFRYDRTYSSQSSSSSQGVSKSSVPTPDRPRRESTSSSDPVEHPIGMERAQFLYGETPAASDETDAKPRGKEDLEDVPAESNEECDEKKNELIEARMTAEPGDEEYPMGSPHRRRGIAAIFNNDKFSSEPERKGSAADVQALHRTLSSLGFEVAIHPNLTRGKIAEELDKLVNADLDDCECFCLAVLTHGEAPELLHAKDGVYRQNELWMPFTGQSCPKLAGKPKIFLIQACRGEGLDTGVRLVKYSNTSQTDSGSVKWSYVIPSWADFLIAHSSVEGFFSWRNPEDGTWWIQTLCQELESRGSTTDLLRILTIVNRRVALEFESYVLNRPDLSGCKEIPSFTSTLTRDLYFRPTSYQVQDEPSS</sequence>
<organism evidence="6 7">
    <name type="scientific">Apolygus lucorum</name>
    <name type="common">Small green plant bug</name>
    <name type="synonym">Lygocoris lucorum</name>
    <dbReference type="NCBI Taxonomy" id="248454"/>
    <lineage>
        <taxon>Eukaryota</taxon>
        <taxon>Metazoa</taxon>
        <taxon>Ecdysozoa</taxon>
        <taxon>Arthropoda</taxon>
        <taxon>Hexapoda</taxon>
        <taxon>Insecta</taxon>
        <taxon>Pterygota</taxon>
        <taxon>Neoptera</taxon>
        <taxon>Paraneoptera</taxon>
        <taxon>Hemiptera</taxon>
        <taxon>Heteroptera</taxon>
        <taxon>Panheteroptera</taxon>
        <taxon>Cimicomorpha</taxon>
        <taxon>Miridae</taxon>
        <taxon>Mirini</taxon>
        <taxon>Apolygus</taxon>
    </lineage>
</organism>
<dbReference type="InterPro" id="IPR001309">
    <property type="entry name" value="Pept_C14_p20"/>
</dbReference>
<evidence type="ECO:0008006" key="8">
    <source>
        <dbReference type="Google" id="ProtNLM"/>
    </source>
</evidence>
<dbReference type="InterPro" id="IPR033139">
    <property type="entry name" value="Caspase_cys_AS"/>
</dbReference>
<dbReference type="Gene3D" id="3.40.50.1460">
    <property type="match status" value="1"/>
</dbReference>
<evidence type="ECO:0000256" key="2">
    <source>
        <dbReference type="RuleBase" id="RU003971"/>
    </source>
</evidence>
<feature type="region of interest" description="Disordered" evidence="3">
    <location>
        <begin position="80"/>
        <end position="117"/>
    </location>
</feature>
<keyword evidence="7" id="KW-1185">Reference proteome</keyword>
<evidence type="ECO:0000256" key="1">
    <source>
        <dbReference type="ARBA" id="ARBA00010134"/>
    </source>
</evidence>
<dbReference type="GO" id="GO:0006915">
    <property type="term" value="P:apoptotic process"/>
    <property type="evidence" value="ECO:0007669"/>
    <property type="project" value="TreeGrafter"/>
</dbReference>
<dbReference type="GO" id="GO:0006508">
    <property type="term" value="P:proteolysis"/>
    <property type="evidence" value="ECO:0007669"/>
    <property type="project" value="InterPro"/>
</dbReference>
<dbReference type="InterPro" id="IPR002398">
    <property type="entry name" value="Pept_C14"/>
</dbReference>
<feature type="compositionally biased region" description="Acidic residues" evidence="3">
    <location>
        <begin position="145"/>
        <end position="157"/>
    </location>
</feature>
<evidence type="ECO:0000259" key="4">
    <source>
        <dbReference type="PROSITE" id="PS50207"/>
    </source>
</evidence>